<accession>A0AAV7QAM4</accession>
<reference evidence="1" key="1">
    <citation type="journal article" date="2022" name="bioRxiv">
        <title>Sequencing and chromosome-scale assembly of the giantPleurodeles waltlgenome.</title>
        <authorList>
            <person name="Brown T."/>
            <person name="Elewa A."/>
            <person name="Iarovenko S."/>
            <person name="Subramanian E."/>
            <person name="Araus A.J."/>
            <person name="Petzold A."/>
            <person name="Susuki M."/>
            <person name="Suzuki K.-i.T."/>
            <person name="Hayashi T."/>
            <person name="Toyoda A."/>
            <person name="Oliveira C."/>
            <person name="Osipova E."/>
            <person name="Leigh N.D."/>
            <person name="Simon A."/>
            <person name="Yun M.H."/>
        </authorList>
    </citation>
    <scope>NUCLEOTIDE SEQUENCE</scope>
    <source>
        <strain evidence="1">20211129_DDA</strain>
        <tissue evidence="1">Liver</tissue>
    </source>
</reference>
<proteinExistence type="predicted"/>
<dbReference type="AlphaFoldDB" id="A0AAV7QAM4"/>
<evidence type="ECO:0000313" key="1">
    <source>
        <dbReference type="EMBL" id="KAJ1137476.1"/>
    </source>
</evidence>
<organism evidence="1 2">
    <name type="scientific">Pleurodeles waltl</name>
    <name type="common">Iberian ribbed newt</name>
    <dbReference type="NCBI Taxonomy" id="8319"/>
    <lineage>
        <taxon>Eukaryota</taxon>
        <taxon>Metazoa</taxon>
        <taxon>Chordata</taxon>
        <taxon>Craniata</taxon>
        <taxon>Vertebrata</taxon>
        <taxon>Euteleostomi</taxon>
        <taxon>Amphibia</taxon>
        <taxon>Batrachia</taxon>
        <taxon>Caudata</taxon>
        <taxon>Salamandroidea</taxon>
        <taxon>Salamandridae</taxon>
        <taxon>Pleurodelinae</taxon>
        <taxon>Pleurodeles</taxon>
    </lineage>
</organism>
<protein>
    <submittedName>
        <fullName evidence="1">Uncharacterized protein</fullName>
    </submittedName>
</protein>
<comment type="caution">
    <text evidence="1">The sequence shown here is derived from an EMBL/GenBank/DDBJ whole genome shotgun (WGS) entry which is preliminary data.</text>
</comment>
<gene>
    <name evidence="1" type="ORF">NDU88_003874</name>
</gene>
<dbReference type="Proteomes" id="UP001066276">
    <property type="component" value="Chromosome 6"/>
</dbReference>
<keyword evidence="2" id="KW-1185">Reference proteome</keyword>
<sequence>MDERVAQALRLLREAGRLDLLVAGADGGVGGRPALRAASQVVAAVVACSPPCSPKKKERQGGRWFAALFVYSETKSNRNTLKEQ</sequence>
<evidence type="ECO:0000313" key="2">
    <source>
        <dbReference type="Proteomes" id="UP001066276"/>
    </source>
</evidence>
<dbReference type="EMBL" id="JANPWB010000010">
    <property type="protein sequence ID" value="KAJ1137476.1"/>
    <property type="molecule type" value="Genomic_DNA"/>
</dbReference>
<name>A0AAV7QAM4_PLEWA</name>